<reference evidence="2 3" key="1">
    <citation type="journal article" date="2020" name="Genome Biol. Evol.">
        <title>A new high-quality draft genome assembly of the Chinese cordyceps Ophiocordyceps sinensis.</title>
        <authorList>
            <person name="Shu R."/>
            <person name="Zhang J."/>
            <person name="Meng Q."/>
            <person name="Zhang H."/>
            <person name="Zhou G."/>
            <person name="Li M."/>
            <person name="Wu P."/>
            <person name="Zhao Y."/>
            <person name="Chen C."/>
            <person name="Qin Q."/>
        </authorList>
    </citation>
    <scope>NUCLEOTIDE SEQUENCE [LARGE SCALE GENOMIC DNA]</scope>
    <source>
        <strain evidence="2 3">IOZ07</strain>
    </source>
</reference>
<evidence type="ECO:0008006" key="4">
    <source>
        <dbReference type="Google" id="ProtNLM"/>
    </source>
</evidence>
<evidence type="ECO:0000313" key="3">
    <source>
        <dbReference type="Proteomes" id="UP000557566"/>
    </source>
</evidence>
<dbReference type="PANTHER" id="PTHR28047:SF5">
    <property type="entry name" value="PROTEIN DCG1"/>
    <property type="match status" value="1"/>
</dbReference>
<comment type="similarity">
    <text evidence="1">Belongs to the HyuE racemase family.</text>
</comment>
<name>A0A8H4LWR3_9HYPO</name>
<dbReference type="InterPro" id="IPR052186">
    <property type="entry name" value="Hydantoin_racemase-like"/>
</dbReference>
<organism evidence="2 3">
    <name type="scientific">Ophiocordyceps sinensis</name>
    <dbReference type="NCBI Taxonomy" id="72228"/>
    <lineage>
        <taxon>Eukaryota</taxon>
        <taxon>Fungi</taxon>
        <taxon>Dikarya</taxon>
        <taxon>Ascomycota</taxon>
        <taxon>Pezizomycotina</taxon>
        <taxon>Sordariomycetes</taxon>
        <taxon>Hypocreomycetidae</taxon>
        <taxon>Hypocreales</taxon>
        <taxon>Ophiocordycipitaceae</taxon>
        <taxon>Ophiocordyceps</taxon>
    </lineage>
</organism>
<evidence type="ECO:0000256" key="1">
    <source>
        <dbReference type="ARBA" id="ARBA00038414"/>
    </source>
</evidence>
<dbReference type="InterPro" id="IPR015942">
    <property type="entry name" value="Asp/Glu/hydantoin_racemase"/>
</dbReference>
<comment type="caution">
    <text evidence="2">The sequence shown here is derived from an EMBL/GenBank/DDBJ whole genome shotgun (WGS) entry which is preliminary data.</text>
</comment>
<accession>A0A8H4LWR3</accession>
<dbReference type="AlphaFoldDB" id="A0A8H4LWR3"/>
<proteinExistence type="inferred from homology"/>
<dbReference type="Gene3D" id="3.40.50.12500">
    <property type="match status" value="1"/>
</dbReference>
<keyword evidence="3" id="KW-1185">Reference proteome</keyword>
<dbReference type="PANTHER" id="PTHR28047">
    <property type="entry name" value="PROTEIN DCG1"/>
    <property type="match status" value="1"/>
</dbReference>
<dbReference type="Proteomes" id="UP000557566">
    <property type="component" value="Unassembled WGS sequence"/>
</dbReference>
<dbReference type="GO" id="GO:0047661">
    <property type="term" value="F:amino-acid racemase activity"/>
    <property type="evidence" value="ECO:0007669"/>
    <property type="project" value="InterPro"/>
</dbReference>
<evidence type="ECO:0000313" key="2">
    <source>
        <dbReference type="EMBL" id="KAF4506487.1"/>
    </source>
</evidence>
<gene>
    <name evidence="2" type="ORF">G6O67_006568</name>
</gene>
<protein>
    <recommendedName>
        <fullName evidence="4">Asp/Glu/hydantoin racemase</fullName>
    </recommendedName>
</protein>
<sequence length="259" mass="26976">MAAATHTGSSSMRVLLLNPNSSTTMTQSIALAARATPVSQLLQIDTYTAPASAPASINDDEGIRASTLAVQGHVGSINLDEYDAVLVACFSVHSLVAQLSVRHPRLAVTGIFEASILSALSLVSSDSTGERWGIVTTGEFWEKHLADGVGEFLGRDGSAKGCRFCGVYSTGLTAGNLHSVSPAETQAKLRAATTRLLGAGNVTCVVMGCGGMAGLEGIIRSAAEDAYGHERAGKLFIIDGVKAGIMQLHQIINSRDTFR</sequence>
<dbReference type="InterPro" id="IPR053714">
    <property type="entry name" value="Iso_Racemase_Enz_sf"/>
</dbReference>
<dbReference type="EMBL" id="JAAVMX010000007">
    <property type="protein sequence ID" value="KAF4506487.1"/>
    <property type="molecule type" value="Genomic_DNA"/>
</dbReference>
<dbReference type="Pfam" id="PF01177">
    <property type="entry name" value="Asp_Glu_race"/>
    <property type="match status" value="1"/>
</dbReference>